<evidence type="ECO:0000313" key="4">
    <source>
        <dbReference type="Proteomes" id="UP001165079"/>
    </source>
</evidence>
<feature type="transmembrane region" description="Helical" evidence="1">
    <location>
        <begin position="105"/>
        <end position="126"/>
    </location>
</feature>
<dbReference type="RefSeq" id="WP_285661384.1">
    <property type="nucleotide sequence ID" value="NZ_BSTX01000001.1"/>
</dbReference>
<feature type="transmembrane region" description="Helical" evidence="1">
    <location>
        <begin position="20"/>
        <end position="44"/>
    </location>
</feature>
<name>A0A9W6SIL4_9ACTN</name>
<reference evidence="3" key="1">
    <citation type="submission" date="2023-03" db="EMBL/GenBank/DDBJ databases">
        <title>Actinorhabdospora filicis NBRC 111898.</title>
        <authorList>
            <person name="Ichikawa N."/>
            <person name="Sato H."/>
            <person name="Tonouchi N."/>
        </authorList>
    </citation>
    <scope>NUCLEOTIDE SEQUENCE</scope>
    <source>
        <strain evidence="3">NBRC 111898</strain>
    </source>
</reference>
<feature type="domain" description="DUF4395" evidence="2">
    <location>
        <begin position="8"/>
        <end position="136"/>
    </location>
</feature>
<dbReference type="Proteomes" id="UP001165079">
    <property type="component" value="Unassembled WGS sequence"/>
</dbReference>
<proteinExistence type="predicted"/>
<sequence length="158" mass="16086">MFSFPNPVNEVAARVVAAGVVLLSVVTIAADLPWLTAVIAYGFLARVAAGPRFSPLGLLATRVIAPRLGEPKPVPGPPKRFAQAMGAAMSLAALVLVIVGATTAAYIVLGGLAAAAFLEAAFALCLGCKIFALGMRLGLVPEEVCAECNDIWARAGAA</sequence>
<gene>
    <name evidence="3" type="ORF">Afil01_10080</name>
</gene>
<accession>A0A9W6SIL4</accession>
<dbReference type="InterPro" id="IPR025508">
    <property type="entry name" value="DUF4395"/>
</dbReference>
<keyword evidence="4" id="KW-1185">Reference proteome</keyword>
<evidence type="ECO:0000256" key="1">
    <source>
        <dbReference type="SAM" id="Phobius"/>
    </source>
</evidence>
<organism evidence="3 4">
    <name type="scientific">Actinorhabdospora filicis</name>
    <dbReference type="NCBI Taxonomy" id="1785913"/>
    <lineage>
        <taxon>Bacteria</taxon>
        <taxon>Bacillati</taxon>
        <taxon>Actinomycetota</taxon>
        <taxon>Actinomycetes</taxon>
        <taxon>Micromonosporales</taxon>
        <taxon>Micromonosporaceae</taxon>
        <taxon>Actinorhabdospora</taxon>
    </lineage>
</organism>
<dbReference type="AlphaFoldDB" id="A0A9W6SIL4"/>
<keyword evidence="1" id="KW-0472">Membrane</keyword>
<comment type="caution">
    <text evidence="3">The sequence shown here is derived from an EMBL/GenBank/DDBJ whole genome shotgun (WGS) entry which is preliminary data.</text>
</comment>
<keyword evidence="1" id="KW-1133">Transmembrane helix</keyword>
<dbReference type="Pfam" id="PF14340">
    <property type="entry name" value="DUF4395"/>
    <property type="match status" value="1"/>
</dbReference>
<evidence type="ECO:0000313" key="3">
    <source>
        <dbReference type="EMBL" id="GLZ76201.1"/>
    </source>
</evidence>
<feature type="transmembrane region" description="Helical" evidence="1">
    <location>
        <begin position="81"/>
        <end position="99"/>
    </location>
</feature>
<keyword evidence="1" id="KW-0812">Transmembrane</keyword>
<dbReference type="EMBL" id="BSTX01000001">
    <property type="protein sequence ID" value="GLZ76201.1"/>
    <property type="molecule type" value="Genomic_DNA"/>
</dbReference>
<evidence type="ECO:0000259" key="2">
    <source>
        <dbReference type="Pfam" id="PF14340"/>
    </source>
</evidence>
<protein>
    <recommendedName>
        <fullName evidence="2">DUF4395 domain-containing protein</fullName>
    </recommendedName>
</protein>